<evidence type="ECO:0000259" key="1">
    <source>
        <dbReference type="Pfam" id="PF00085"/>
    </source>
</evidence>
<feature type="domain" description="Thioredoxin" evidence="1">
    <location>
        <begin position="23"/>
        <end position="101"/>
    </location>
</feature>
<dbReference type="Gene3D" id="3.40.30.10">
    <property type="entry name" value="Glutaredoxin"/>
    <property type="match status" value="1"/>
</dbReference>
<reference evidence="3" key="1">
    <citation type="journal article" date="2019" name="Int. J. Syst. Evol. Microbiol.">
        <title>The Global Catalogue of Microorganisms (GCM) 10K type strain sequencing project: providing services to taxonomists for standard genome sequencing and annotation.</title>
        <authorList>
            <consortium name="The Broad Institute Genomics Platform"/>
            <consortium name="The Broad Institute Genome Sequencing Center for Infectious Disease"/>
            <person name="Wu L."/>
            <person name="Ma J."/>
        </authorList>
    </citation>
    <scope>NUCLEOTIDE SEQUENCE [LARGE SCALE GENOMIC DNA]</scope>
    <source>
        <strain evidence="3">JCM 12774</strain>
    </source>
</reference>
<dbReference type="CDD" id="cd02947">
    <property type="entry name" value="TRX_family"/>
    <property type="match status" value="1"/>
</dbReference>
<proteinExistence type="predicted"/>
<dbReference type="RefSeq" id="WP_343864373.1">
    <property type="nucleotide sequence ID" value="NZ_BAAACX010000018.1"/>
</dbReference>
<dbReference type="SUPFAM" id="SSF52833">
    <property type="entry name" value="Thioredoxin-like"/>
    <property type="match status" value="1"/>
</dbReference>
<organism evidence="2 3">
    <name type="scientific">Paenibacillus motobuensis</name>
    <dbReference type="NCBI Taxonomy" id="295324"/>
    <lineage>
        <taxon>Bacteria</taxon>
        <taxon>Bacillati</taxon>
        <taxon>Bacillota</taxon>
        <taxon>Bacilli</taxon>
        <taxon>Bacillales</taxon>
        <taxon>Paenibacillaceae</taxon>
        <taxon>Paenibacillus</taxon>
    </lineage>
</organism>
<dbReference type="Proteomes" id="UP001500340">
    <property type="component" value="Unassembled WGS sequence"/>
</dbReference>
<evidence type="ECO:0000313" key="2">
    <source>
        <dbReference type="EMBL" id="GAA0406534.1"/>
    </source>
</evidence>
<gene>
    <name evidence="2" type="ORF">GCM10008933_40980</name>
</gene>
<dbReference type="InterPro" id="IPR013766">
    <property type="entry name" value="Thioredoxin_domain"/>
</dbReference>
<accession>A0ABP3IJC3</accession>
<evidence type="ECO:0000313" key="3">
    <source>
        <dbReference type="Proteomes" id="UP001500340"/>
    </source>
</evidence>
<dbReference type="Pfam" id="PF00085">
    <property type="entry name" value="Thioredoxin"/>
    <property type="match status" value="1"/>
</dbReference>
<dbReference type="InterPro" id="IPR036249">
    <property type="entry name" value="Thioredoxin-like_sf"/>
</dbReference>
<sequence>MLQEISEKELRVRWERAGSREAVLFYTPLCGTCKLAERMLEIVLEAGGTIPVSKININYAPDLTQDWQISSVPALIIFQAGFLVQKQYALHSVVDLQQWLKQ</sequence>
<comment type="caution">
    <text evidence="2">The sequence shown here is derived from an EMBL/GenBank/DDBJ whole genome shotgun (WGS) entry which is preliminary data.</text>
</comment>
<dbReference type="EMBL" id="BAAACX010000018">
    <property type="protein sequence ID" value="GAA0406534.1"/>
    <property type="molecule type" value="Genomic_DNA"/>
</dbReference>
<protein>
    <recommendedName>
        <fullName evidence="1">Thioredoxin domain-containing protein</fullName>
    </recommendedName>
</protein>
<keyword evidence="3" id="KW-1185">Reference proteome</keyword>
<name>A0ABP3IJC3_9BACL</name>